<dbReference type="Proteomes" id="UP000198282">
    <property type="component" value="Unassembled WGS sequence"/>
</dbReference>
<keyword evidence="3" id="KW-1185">Reference proteome</keyword>
<organism evidence="2 3">
    <name type="scientific">Streptosporangium subroseum</name>
    <dbReference type="NCBI Taxonomy" id="106412"/>
    <lineage>
        <taxon>Bacteria</taxon>
        <taxon>Bacillati</taxon>
        <taxon>Actinomycetota</taxon>
        <taxon>Actinomycetes</taxon>
        <taxon>Streptosporangiales</taxon>
        <taxon>Streptosporangiaceae</taxon>
        <taxon>Streptosporangium</taxon>
    </lineage>
</organism>
<accession>A0A239KV13</accession>
<dbReference type="AlphaFoldDB" id="A0A239KV13"/>
<feature type="region of interest" description="Disordered" evidence="1">
    <location>
        <begin position="27"/>
        <end position="149"/>
    </location>
</feature>
<evidence type="ECO:0000313" key="2">
    <source>
        <dbReference type="EMBL" id="SNT21074.1"/>
    </source>
</evidence>
<feature type="compositionally biased region" description="Low complexity" evidence="1">
    <location>
        <begin position="27"/>
        <end position="47"/>
    </location>
</feature>
<evidence type="ECO:0000256" key="1">
    <source>
        <dbReference type="SAM" id="MobiDB-lite"/>
    </source>
</evidence>
<dbReference type="PROSITE" id="PS51257">
    <property type="entry name" value="PROKAR_LIPOPROTEIN"/>
    <property type="match status" value="1"/>
</dbReference>
<dbReference type="OrthoDB" id="3536559at2"/>
<dbReference type="EMBL" id="FZOD01000028">
    <property type="protein sequence ID" value="SNT21074.1"/>
    <property type="molecule type" value="Genomic_DNA"/>
</dbReference>
<gene>
    <name evidence="2" type="ORF">SAMN05216276_1028107</name>
</gene>
<dbReference type="RefSeq" id="WP_143653347.1">
    <property type="nucleotide sequence ID" value="NZ_FZOD01000028.1"/>
</dbReference>
<evidence type="ECO:0000313" key="3">
    <source>
        <dbReference type="Proteomes" id="UP000198282"/>
    </source>
</evidence>
<feature type="compositionally biased region" description="Gly residues" evidence="1">
    <location>
        <begin position="78"/>
        <end position="90"/>
    </location>
</feature>
<sequence length="172" mass="16359">MELISSRFVGVAAAVATAVLLATGCGGEAPASAAPAQSAGPGGQDAAYAECLQKNGVSAPSTRPGGDPSARPRPTDGSSGGPGAGRGGAGVSPDRQKAMQACASLRPTNGSGSTGGGSNNSAMQAFRTCMKDNGAELPQGAGAQGLDESDPKIAKAVEACGSLRPTSGGSAG</sequence>
<reference evidence="2 3" key="1">
    <citation type="submission" date="2017-06" db="EMBL/GenBank/DDBJ databases">
        <authorList>
            <person name="Kim H.J."/>
            <person name="Triplett B.A."/>
        </authorList>
    </citation>
    <scope>NUCLEOTIDE SEQUENCE [LARGE SCALE GENOMIC DNA]</scope>
    <source>
        <strain evidence="2 3">CGMCC 4.2132</strain>
    </source>
</reference>
<protein>
    <recommendedName>
        <fullName evidence="4">PT repeat-containing protein</fullName>
    </recommendedName>
</protein>
<name>A0A239KV13_9ACTN</name>
<evidence type="ECO:0008006" key="4">
    <source>
        <dbReference type="Google" id="ProtNLM"/>
    </source>
</evidence>
<proteinExistence type="predicted"/>